<dbReference type="GO" id="GO:0005634">
    <property type="term" value="C:nucleus"/>
    <property type="evidence" value="ECO:0007669"/>
    <property type="project" value="UniProtKB-SubCell"/>
</dbReference>
<keyword evidence="2" id="KW-0479">Metal-binding</keyword>
<evidence type="ECO:0000256" key="5">
    <source>
        <dbReference type="ARBA" id="ARBA00023242"/>
    </source>
</evidence>
<evidence type="ECO:0000256" key="4">
    <source>
        <dbReference type="ARBA" id="ARBA00022833"/>
    </source>
</evidence>
<feature type="domain" description="HAT C-terminal dimerisation" evidence="6">
    <location>
        <begin position="143"/>
        <end position="206"/>
    </location>
</feature>
<dbReference type="Pfam" id="PF05699">
    <property type="entry name" value="Dimer_Tnp_hAT"/>
    <property type="match status" value="1"/>
</dbReference>
<organism evidence="7 8">
    <name type="scientific">Botryosphaeria dothidea</name>
    <dbReference type="NCBI Taxonomy" id="55169"/>
    <lineage>
        <taxon>Eukaryota</taxon>
        <taxon>Fungi</taxon>
        <taxon>Dikarya</taxon>
        <taxon>Ascomycota</taxon>
        <taxon>Pezizomycotina</taxon>
        <taxon>Dothideomycetes</taxon>
        <taxon>Dothideomycetes incertae sedis</taxon>
        <taxon>Botryosphaeriales</taxon>
        <taxon>Botryosphaeriaceae</taxon>
        <taxon>Botryosphaeria</taxon>
    </lineage>
</organism>
<dbReference type="OrthoDB" id="3944016at2759"/>
<proteinExistence type="predicted"/>
<accession>A0A8H4J377</accession>
<dbReference type="GO" id="GO:0008270">
    <property type="term" value="F:zinc ion binding"/>
    <property type="evidence" value="ECO:0007669"/>
    <property type="project" value="UniProtKB-KW"/>
</dbReference>
<evidence type="ECO:0000259" key="6">
    <source>
        <dbReference type="Pfam" id="PF05699"/>
    </source>
</evidence>
<protein>
    <submittedName>
        <fullName evidence="7">HAT domain-containing protein</fullName>
    </submittedName>
</protein>
<dbReference type="PANTHER" id="PTHR46481:SF10">
    <property type="entry name" value="ZINC FINGER BED DOMAIN-CONTAINING PROTEIN 39"/>
    <property type="match status" value="1"/>
</dbReference>
<dbReference type="InterPro" id="IPR052035">
    <property type="entry name" value="ZnF_BED_domain_contain"/>
</dbReference>
<dbReference type="GO" id="GO:0046983">
    <property type="term" value="F:protein dimerization activity"/>
    <property type="evidence" value="ECO:0007669"/>
    <property type="project" value="InterPro"/>
</dbReference>
<reference evidence="7" key="1">
    <citation type="submission" date="2020-04" db="EMBL/GenBank/DDBJ databases">
        <title>Genome Assembly and Annotation of Botryosphaeria dothidea sdau 11-99, a Latent Pathogen of Apple Fruit Ring Rot in China.</title>
        <authorList>
            <person name="Yu C."/>
            <person name="Diao Y."/>
            <person name="Lu Q."/>
            <person name="Zhao J."/>
            <person name="Cui S."/>
            <person name="Peng C."/>
            <person name="He B."/>
            <person name="Liu H."/>
        </authorList>
    </citation>
    <scope>NUCLEOTIDE SEQUENCE [LARGE SCALE GENOMIC DNA]</scope>
    <source>
        <strain evidence="7">Sdau11-99</strain>
    </source>
</reference>
<dbReference type="AlphaFoldDB" id="A0A8H4J377"/>
<dbReference type="SUPFAM" id="SSF53098">
    <property type="entry name" value="Ribonuclease H-like"/>
    <property type="match status" value="1"/>
</dbReference>
<comment type="caution">
    <text evidence="7">The sequence shown here is derived from an EMBL/GenBank/DDBJ whole genome shotgun (WGS) entry which is preliminary data.</text>
</comment>
<keyword evidence="5" id="KW-0539">Nucleus</keyword>
<dbReference type="InterPro" id="IPR008906">
    <property type="entry name" value="HATC_C_dom"/>
</dbReference>
<comment type="subcellular location">
    <subcellularLocation>
        <location evidence="1">Nucleus</location>
    </subcellularLocation>
</comment>
<evidence type="ECO:0000256" key="2">
    <source>
        <dbReference type="ARBA" id="ARBA00022723"/>
    </source>
</evidence>
<gene>
    <name evidence="7" type="ORF">GTA08_BOTSDO13053</name>
</gene>
<sequence length="208" mass="24467">MSHLKKTVDHLEGYKDTEQWDVSSSRVDAGWLKLNEYYSLMDQSPAYCVALFLHPKYRFDYFEEQWADHKDWITKARTIIRETYERYEEDWLRKEKERERAIQPKEVEVELPGGTVDEGDFEAFGRVTGAAYRRKKRRIESQLDAYMDAGVSDADQQVESPLHWWLTIGSAWPVLQQMALDHFSVPAMSTDCERAFSQAKRMVTQSPE</sequence>
<dbReference type="Proteomes" id="UP000572817">
    <property type="component" value="Unassembled WGS sequence"/>
</dbReference>
<evidence type="ECO:0000313" key="8">
    <source>
        <dbReference type="Proteomes" id="UP000572817"/>
    </source>
</evidence>
<dbReference type="InterPro" id="IPR012337">
    <property type="entry name" value="RNaseH-like_sf"/>
</dbReference>
<evidence type="ECO:0000256" key="3">
    <source>
        <dbReference type="ARBA" id="ARBA00022771"/>
    </source>
</evidence>
<keyword evidence="8" id="KW-1185">Reference proteome</keyword>
<keyword evidence="3" id="KW-0863">Zinc-finger</keyword>
<evidence type="ECO:0000256" key="1">
    <source>
        <dbReference type="ARBA" id="ARBA00004123"/>
    </source>
</evidence>
<name>A0A8H4J377_9PEZI</name>
<evidence type="ECO:0000313" key="7">
    <source>
        <dbReference type="EMBL" id="KAF4311288.1"/>
    </source>
</evidence>
<dbReference type="PANTHER" id="PTHR46481">
    <property type="entry name" value="ZINC FINGER BED DOMAIN-CONTAINING PROTEIN 4"/>
    <property type="match status" value="1"/>
</dbReference>
<dbReference type="EMBL" id="WWBZ02000010">
    <property type="protein sequence ID" value="KAF4311288.1"/>
    <property type="molecule type" value="Genomic_DNA"/>
</dbReference>
<keyword evidence="4" id="KW-0862">Zinc</keyword>